<reference evidence="3 4" key="1">
    <citation type="submission" date="2020-01" db="EMBL/GenBank/DDBJ databases">
        <title>Identification and distribution of gene clusters putatively required for synthesis of sphingolipid metabolism inhibitors in phylogenetically diverse species of the filamentous fungus Fusarium.</title>
        <authorList>
            <person name="Kim H.-S."/>
            <person name="Busman M."/>
            <person name="Brown D.W."/>
            <person name="Divon H."/>
            <person name="Uhlig S."/>
            <person name="Proctor R.H."/>
        </authorList>
    </citation>
    <scope>NUCLEOTIDE SEQUENCE [LARGE SCALE GENOMIC DNA]</scope>
    <source>
        <strain evidence="3 4">NRRL 13308</strain>
    </source>
</reference>
<evidence type="ECO:0000259" key="2">
    <source>
        <dbReference type="PROSITE" id="PS00036"/>
    </source>
</evidence>
<dbReference type="GO" id="GO:0003700">
    <property type="term" value="F:DNA-binding transcription factor activity"/>
    <property type="evidence" value="ECO:0007669"/>
    <property type="project" value="InterPro"/>
</dbReference>
<sequence length="819" mass="91986">MLDKPSTILHHEVTYPLLSPCETVVDGTTTPSDIIYGNLGDVNFQNLHLSRVITSTSGLIASPTMAPSLDNYTTPIGLAGCPIPTVGNAKSRRRLKNRESQRRFRERKDQLQKALQQQLDHSRTEYEALLCKYTESTTEAALLLQENDSLRSEIKDLRRHRQLMLSVMKSLQGSKPLSEFGDSGMIRQHLTQTEFIACDIVGMPPRRGESQEKRLIFVGGPALVDRSGPIRSSLLQQAHRQRKSQQRQNAATERELLLRQRRDICACSNKASLPTSPNLGVSGDTRYQPIRPKEYSTSNTGQGLLCSVCGKPSASPGQIVPLQAWDVGAGAFDPMIPLDETTSQLKVQEILHFASTFIWPNFRPLTYASKCYQSWVFPCDNKVRLYAVLWAASYHRDVLNVTYGGPTYQAGSKEQLILKGLTLKSLRNEVEAFTGAKTLDSIIMCILYLAVNETTDARIYRDPSPFNPPFTYLHALDIYGSRNYHPVHWTIIQNLLARHGGVEVLQDHALAWLLSLSDIMGAINTLQRPIYPCLDIHGKRMVLESPLILFRPYASHFALESAGSGFEELLSLSPPVHRGIVATFSQIGQLSRVLQYYTMESFSPEVLDLLGDCRNYVHHNLFSSPDTSSAAEEILQLSDQGPEAIELSREIYLTCRLTLFLMAFSIFLLDSELAIFFRTMPSITLREMKLDFPSSEVVFRAKTWGDWLLSDQTASRLLNHNFSSCFTELVEGADNAMTEELLQKYNLTDLFYVLSELPFLLGTWTDWAKAPMLHGPESRVVLEILGTKMKDLWAAFAKGLMKSKDVNIVGDEAYGEIIF</sequence>
<protein>
    <recommendedName>
        <fullName evidence="2">BZIP domain-containing protein</fullName>
    </recommendedName>
</protein>
<dbReference type="InterPro" id="IPR046347">
    <property type="entry name" value="bZIP_sf"/>
</dbReference>
<proteinExistence type="predicted"/>
<comment type="caution">
    <text evidence="3">The sequence shown here is derived from an EMBL/GenBank/DDBJ whole genome shotgun (WGS) entry which is preliminary data.</text>
</comment>
<dbReference type="PROSITE" id="PS00036">
    <property type="entry name" value="BZIP_BASIC"/>
    <property type="match status" value="1"/>
</dbReference>
<dbReference type="AlphaFoldDB" id="A0A8H4JY84"/>
<organism evidence="3 4">
    <name type="scientific">Fusarium acutatum</name>
    <dbReference type="NCBI Taxonomy" id="78861"/>
    <lineage>
        <taxon>Eukaryota</taxon>
        <taxon>Fungi</taxon>
        <taxon>Dikarya</taxon>
        <taxon>Ascomycota</taxon>
        <taxon>Pezizomycotina</taxon>
        <taxon>Sordariomycetes</taxon>
        <taxon>Hypocreomycetidae</taxon>
        <taxon>Hypocreales</taxon>
        <taxon>Nectriaceae</taxon>
        <taxon>Fusarium</taxon>
        <taxon>Fusarium fujikuroi species complex</taxon>
    </lineage>
</organism>
<gene>
    <name evidence="3" type="ORF">FACUT_4331</name>
</gene>
<dbReference type="SMART" id="SM00338">
    <property type="entry name" value="BRLZ"/>
    <property type="match status" value="1"/>
</dbReference>
<feature type="region of interest" description="Disordered" evidence="1">
    <location>
        <begin position="85"/>
        <end position="117"/>
    </location>
</feature>
<dbReference type="SUPFAM" id="SSF57959">
    <property type="entry name" value="Leucine zipper domain"/>
    <property type="match status" value="1"/>
</dbReference>
<accession>A0A8H4JY84</accession>
<dbReference type="CDD" id="cd14686">
    <property type="entry name" value="bZIP"/>
    <property type="match status" value="1"/>
</dbReference>
<dbReference type="Proteomes" id="UP000536711">
    <property type="component" value="Unassembled WGS sequence"/>
</dbReference>
<evidence type="ECO:0000313" key="3">
    <source>
        <dbReference type="EMBL" id="KAF4439149.1"/>
    </source>
</evidence>
<dbReference type="InterPro" id="IPR004827">
    <property type="entry name" value="bZIP"/>
</dbReference>
<dbReference type="Gene3D" id="1.20.5.170">
    <property type="match status" value="1"/>
</dbReference>
<name>A0A8H4JY84_9HYPO</name>
<dbReference type="OrthoDB" id="3469466at2759"/>
<dbReference type="EMBL" id="JAADJF010000096">
    <property type="protein sequence ID" value="KAF4439149.1"/>
    <property type="molecule type" value="Genomic_DNA"/>
</dbReference>
<feature type="compositionally biased region" description="Basic and acidic residues" evidence="1">
    <location>
        <begin position="97"/>
        <end position="111"/>
    </location>
</feature>
<evidence type="ECO:0000313" key="4">
    <source>
        <dbReference type="Proteomes" id="UP000536711"/>
    </source>
</evidence>
<evidence type="ECO:0000256" key="1">
    <source>
        <dbReference type="SAM" id="MobiDB-lite"/>
    </source>
</evidence>
<feature type="domain" description="BZIP" evidence="2">
    <location>
        <begin position="92"/>
        <end position="107"/>
    </location>
</feature>
<keyword evidence="4" id="KW-1185">Reference proteome</keyword>